<feature type="domain" description="GGDEF" evidence="1">
    <location>
        <begin position="1431"/>
        <end position="1562"/>
    </location>
</feature>
<gene>
    <name evidence="2" type="ORF">HMPREF1092_01562</name>
</gene>
<dbReference type="Pfam" id="PF00990">
    <property type="entry name" value="GGDEF"/>
    <property type="match status" value="1"/>
</dbReference>
<accession>N9Y3D4</accession>
<dbReference type="SMART" id="SM00267">
    <property type="entry name" value="GGDEF"/>
    <property type="match status" value="1"/>
</dbReference>
<dbReference type="PANTHER" id="PTHR45138:SF9">
    <property type="entry name" value="DIGUANYLATE CYCLASE DGCM-RELATED"/>
    <property type="match status" value="1"/>
</dbReference>
<dbReference type="SUPFAM" id="SSF55781">
    <property type="entry name" value="GAF domain-like"/>
    <property type="match status" value="1"/>
</dbReference>
<dbReference type="InterPro" id="IPR029787">
    <property type="entry name" value="Nucleotide_cyclase"/>
</dbReference>
<dbReference type="InterPro" id="IPR029016">
    <property type="entry name" value="GAF-like_dom_sf"/>
</dbReference>
<reference evidence="2 3" key="1">
    <citation type="submission" date="2013-01" db="EMBL/GenBank/DDBJ databases">
        <title>The Genome Sequence of Clostridium colicanis 209318.</title>
        <authorList>
            <consortium name="The Broad Institute Genome Sequencing Platform"/>
            <person name="Earl A."/>
            <person name="Ward D."/>
            <person name="Feldgarden M."/>
            <person name="Gevers D."/>
            <person name="Courvalin P."/>
            <person name="Lambert T."/>
            <person name="Walker B."/>
            <person name="Young S.K."/>
            <person name="Zeng Q."/>
            <person name="Gargeya S."/>
            <person name="Fitzgerald M."/>
            <person name="Haas B."/>
            <person name="Abouelleil A."/>
            <person name="Alvarado L."/>
            <person name="Arachchi H.M."/>
            <person name="Berlin A.M."/>
            <person name="Chapman S.B."/>
            <person name="Dewar J."/>
            <person name="Goldberg J."/>
            <person name="Griggs A."/>
            <person name="Gujja S."/>
            <person name="Hansen M."/>
            <person name="Howarth C."/>
            <person name="Imamovic A."/>
            <person name="Larimer J."/>
            <person name="McCowan C."/>
            <person name="Murphy C."/>
            <person name="Neiman D."/>
            <person name="Pearson M."/>
            <person name="Priest M."/>
            <person name="Roberts A."/>
            <person name="Saif S."/>
            <person name="Shea T."/>
            <person name="Sisk P."/>
            <person name="Sykes S."/>
            <person name="Wortman J."/>
            <person name="Nusbaum C."/>
            <person name="Birren B."/>
        </authorList>
    </citation>
    <scope>NUCLEOTIDE SEQUENCE [LARGE SCALE GENOMIC DNA]</scope>
    <source>
        <strain evidence="2 3">209318</strain>
    </source>
</reference>
<evidence type="ECO:0000313" key="2">
    <source>
        <dbReference type="EMBL" id="ENZ02327.1"/>
    </source>
</evidence>
<comment type="caution">
    <text evidence="2">The sequence shown here is derived from an EMBL/GenBank/DDBJ whole genome shotgun (WGS) entry which is preliminary data.</text>
</comment>
<dbReference type="Gene3D" id="3.30.450.40">
    <property type="match status" value="1"/>
</dbReference>
<dbReference type="SMART" id="SM00028">
    <property type="entry name" value="TPR"/>
    <property type="match status" value="4"/>
</dbReference>
<dbReference type="SUPFAM" id="SSF52540">
    <property type="entry name" value="P-loop containing nucleoside triphosphate hydrolases"/>
    <property type="match status" value="1"/>
</dbReference>
<protein>
    <submittedName>
        <fullName evidence="2">Diguanylate cyclase (GGDEF) domain-containing protein</fullName>
    </submittedName>
</protein>
<dbReference type="HOGENOM" id="CLU_242103_0_0_9"/>
<dbReference type="FunFam" id="3.30.70.270:FF:000001">
    <property type="entry name" value="Diguanylate cyclase domain protein"/>
    <property type="match status" value="1"/>
</dbReference>
<name>N9Y3D4_9CLOT</name>
<dbReference type="InterPro" id="IPR000160">
    <property type="entry name" value="GGDEF_dom"/>
</dbReference>
<dbReference type="RefSeq" id="WP_002598063.1">
    <property type="nucleotide sequence ID" value="NZ_KB850956.1"/>
</dbReference>
<dbReference type="NCBIfam" id="TIGR00254">
    <property type="entry name" value="GGDEF"/>
    <property type="match status" value="1"/>
</dbReference>
<organism evidence="2 3">
    <name type="scientific">Clostridium thermobutyricum</name>
    <dbReference type="NCBI Taxonomy" id="29372"/>
    <lineage>
        <taxon>Bacteria</taxon>
        <taxon>Bacillati</taxon>
        <taxon>Bacillota</taxon>
        <taxon>Clostridia</taxon>
        <taxon>Eubacteriales</taxon>
        <taxon>Clostridiaceae</taxon>
        <taxon>Clostridium</taxon>
    </lineage>
</organism>
<dbReference type="PROSITE" id="PS50887">
    <property type="entry name" value="GGDEF"/>
    <property type="match status" value="1"/>
</dbReference>
<dbReference type="SUPFAM" id="SSF48452">
    <property type="entry name" value="TPR-like"/>
    <property type="match status" value="2"/>
</dbReference>
<dbReference type="eggNOG" id="COG3706">
    <property type="taxonomic scope" value="Bacteria"/>
</dbReference>
<dbReference type="Gene3D" id="3.30.70.270">
    <property type="match status" value="1"/>
</dbReference>
<dbReference type="SUPFAM" id="SSF55073">
    <property type="entry name" value="Nucleotide cyclase"/>
    <property type="match status" value="1"/>
</dbReference>
<dbReference type="Gene3D" id="3.40.50.300">
    <property type="entry name" value="P-loop containing nucleotide triphosphate hydrolases"/>
    <property type="match status" value="1"/>
</dbReference>
<dbReference type="CDD" id="cd01949">
    <property type="entry name" value="GGDEF"/>
    <property type="match status" value="1"/>
</dbReference>
<dbReference type="InterPro" id="IPR011990">
    <property type="entry name" value="TPR-like_helical_dom_sf"/>
</dbReference>
<evidence type="ECO:0000313" key="3">
    <source>
        <dbReference type="Proteomes" id="UP000013097"/>
    </source>
</evidence>
<dbReference type="InterPro" id="IPR050469">
    <property type="entry name" value="Diguanylate_Cyclase"/>
</dbReference>
<dbReference type="PANTHER" id="PTHR45138">
    <property type="entry name" value="REGULATORY COMPONENTS OF SENSORY TRANSDUCTION SYSTEM"/>
    <property type="match status" value="1"/>
</dbReference>
<proteinExistence type="predicted"/>
<dbReference type="InterPro" id="IPR019734">
    <property type="entry name" value="TPR_rpt"/>
</dbReference>
<sequence length="1736" mass="205276">MRIVNKRYEIENNIKNFNAISEYKVLDKVKNKEFKLTILSDYAIDKSTIRYISNNFKSIKNFNFEGIYETYELISIKEIDGIRLEKIKHGFISEISKNEVDIKEYLRIVDEEKILLVIFDILAIVNTLMLKGFSYSNLTLDDIKINCEDGIGTVKLPNIITSEFGKLDGIILSCNNIENLGKKDIYNDGRINLDYLIKIIQEIVEISVHDKFYKLKEIEIILNNINKNKVQDINTLIEYLNRKISSKNKKFIMKNIQKIEEHIDIVGRDVELGNILKTYCDIAKGKSSSKAILLDGGMGVGKTRLLKEVKSRLEYNYITNIFSIFKIKNEVKLRWNKCAKEYNYSNGFRLELEKFTDDFSEKIKKRYNLSFTEDIKEMYKTINSGLKIIDEHSRIAPMVLIIDDLDKRNKICRNFFKHLIENLRTLENILIIASLDRSLEDEEFKEYYEEISYNQNIKEYKIEMLNKYYTCEMTRKVLNTSNDITEIVEVIYNDTLGNPNLIMKKIKDMYLYKSIYVSKNGIWKYRYVYMIFNSISYLEEKYIDKIEKLSFFEYSVLKKLAVYNFTIREDIFLKKSIVTLKEKEAYAELKIKNVLIESYDDNGINVDFKDCFYKKIIYKKMNRRDKFSEHLNFIKILKEICDKEERLYNELIYHLEMGKEYDQMIIYAKKYANKMNKIGENEKTIRIYKRILNYLGDGEMLEISYEIGNIYARTESDSKALGYYKKANEKAITLRNYSYIIETSLNIARIHIENENHTEAFENINIARINLLKTEYKLGYAKYFLIKALYLKYAENKEEAIEFANRALNIAKKENYFGLIGEIYLILFSYSIQEGDFILAEEYVSYCEKVFKEGISGKKYYENLLNRGILYIERDKDIEKGKQVLIKVLKASRKYKIASLEYNALIQLANIYAYSDRFEVSKKYLLISLEVIKSGKNLKRYLNSTYEYLIYVSAIQRDICELIKYKNILLEIDKTSGNELLYGLYYYALGDYEKLKYKINKLSDENIKSIIDKKPYLKIKTNFINILLLKNINNIYEEITYIEQISRESYNTKAYDNKMISLILLLNDLGYTDLARKVFNNIKYKISFTKLDEVINLKITNKFKSYSINALINQGLRLINDMKNDMNKVELYYIIGENFEKNNCYSLAFENYYEGLSILSSYIRKEKSEDKIKIVSSKIFCKIFEKIIFCANEKLNLNLDITTMIKNNEDIDKLLNEIKVSNMMKNNKFKEIVIEKYEKSYLNKIQDAESVLVNFKENIIYNIETIMKFIIRETLSTSAILIMKNGRKNEVIYSYRINYENIKDRLLSKKINVDFFVVDNEEMIQNEIYNEIFQNRTKACFYKKLSSKYTEEKINNPLDIELVLVSDKIINNINYESYEKIKKYENVIIFLLEQYKLNISSTRDKLTGAYNRRYFEKTMNNIIMNYNYTENIFSLIIFDIDNFKGVNDKFGHQTGDIVLEKISSIVLEEIEIKDIFSRYGGEEFVIICPGKNSEEAYEKADNIRKKIQEADILRGRREVTISMGISEYPKHSKKKEELISKADQALYKAKRGTKNIVKIWDETFDIKIEVSDRLAGIMTGNASKDYERISSIVKIIEIIKKDIRNEFKLYDILTKILKLTESRECMLFKINNNNEIICEMAIREREQGWKNVKYFNRNLIDNVFKEGNGLYDIDWDEVVNENKTMPKWNSICIVPIVNEDEVKGAIYMSVPLKRKEFDFKDYNYVNTIGNILSILF</sequence>
<dbReference type="InterPro" id="IPR027417">
    <property type="entry name" value="P-loop_NTPase"/>
</dbReference>
<dbReference type="Proteomes" id="UP000013097">
    <property type="component" value="Unassembled WGS sequence"/>
</dbReference>
<keyword evidence="3" id="KW-1185">Reference proteome</keyword>
<dbReference type="InterPro" id="IPR043128">
    <property type="entry name" value="Rev_trsase/Diguanyl_cyclase"/>
</dbReference>
<evidence type="ECO:0000259" key="1">
    <source>
        <dbReference type="PROSITE" id="PS50887"/>
    </source>
</evidence>
<dbReference type="EMBL" id="AGYT01000008">
    <property type="protein sequence ID" value="ENZ02327.1"/>
    <property type="molecule type" value="Genomic_DNA"/>
</dbReference>
<dbReference type="GO" id="GO:0052621">
    <property type="term" value="F:diguanylate cyclase activity"/>
    <property type="evidence" value="ECO:0007669"/>
    <property type="project" value="TreeGrafter"/>
</dbReference>
<dbReference type="PATRIC" id="fig|999411.4.peg.1538"/>